<name>A0ABR7MVD0_9FIRM</name>
<accession>A0ABR7MVD0</accession>
<dbReference type="Gene3D" id="1.10.3730.20">
    <property type="match status" value="1"/>
</dbReference>
<evidence type="ECO:0000313" key="3">
    <source>
        <dbReference type="Proteomes" id="UP000637513"/>
    </source>
</evidence>
<keyword evidence="3" id="KW-1185">Reference proteome</keyword>
<protein>
    <submittedName>
        <fullName evidence="2">Transporter</fullName>
    </submittedName>
</protein>
<reference evidence="2 3" key="1">
    <citation type="submission" date="2020-08" db="EMBL/GenBank/DDBJ databases">
        <title>Genome public.</title>
        <authorList>
            <person name="Liu C."/>
            <person name="Sun Q."/>
        </authorList>
    </citation>
    <scope>NUCLEOTIDE SEQUENCE [LARGE SCALE GENOMIC DNA]</scope>
    <source>
        <strain evidence="2 3">BX3</strain>
    </source>
</reference>
<sequence length="121" mass="13597">MSRSKIKVYIVLHLLLFLYAAGGICSKLAAKEAFLSPKFIMYYMIVLANLAFYAIVWQQIIKRISLVSAFANKAITVVWGMMWGFLIFGESITITKIIGAVIIIVGIYFVVSDNEVNTNEH</sequence>
<comment type="caution">
    <text evidence="2">The sequence shown here is derived from an EMBL/GenBank/DDBJ whole genome shotgun (WGS) entry which is preliminary data.</text>
</comment>
<dbReference type="EMBL" id="JACRSW010000031">
    <property type="protein sequence ID" value="MBC8557751.1"/>
    <property type="molecule type" value="Genomic_DNA"/>
</dbReference>
<keyword evidence="1" id="KW-1133">Transmembrane helix</keyword>
<evidence type="ECO:0000256" key="1">
    <source>
        <dbReference type="SAM" id="Phobius"/>
    </source>
</evidence>
<keyword evidence="1" id="KW-0472">Membrane</keyword>
<keyword evidence="1" id="KW-0812">Transmembrane</keyword>
<feature type="transmembrane region" description="Helical" evidence="1">
    <location>
        <begin position="92"/>
        <end position="111"/>
    </location>
</feature>
<dbReference type="Proteomes" id="UP000637513">
    <property type="component" value="Unassembled WGS sequence"/>
</dbReference>
<gene>
    <name evidence="2" type="ORF">H8700_08525</name>
</gene>
<dbReference type="SUPFAM" id="SSF103481">
    <property type="entry name" value="Multidrug resistance efflux transporter EmrE"/>
    <property type="match status" value="1"/>
</dbReference>
<feature type="transmembrane region" description="Helical" evidence="1">
    <location>
        <begin position="64"/>
        <end position="86"/>
    </location>
</feature>
<dbReference type="InterPro" id="IPR037185">
    <property type="entry name" value="EmrE-like"/>
</dbReference>
<evidence type="ECO:0000313" key="2">
    <source>
        <dbReference type="EMBL" id="MBC8557751.1"/>
    </source>
</evidence>
<organism evidence="2 3">
    <name type="scientific">Jutongia hominis</name>
    <dbReference type="NCBI Taxonomy" id="2763664"/>
    <lineage>
        <taxon>Bacteria</taxon>
        <taxon>Bacillati</taxon>
        <taxon>Bacillota</taxon>
        <taxon>Clostridia</taxon>
        <taxon>Lachnospirales</taxon>
        <taxon>Lachnospiraceae</taxon>
        <taxon>Jutongia</taxon>
    </lineage>
</organism>
<proteinExistence type="predicted"/>
<feature type="transmembrane region" description="Helical" evidence="1">
    <location>
        <begin position="39"/>
        <end position="57"/>
    </location>
</feature>